<gene>
    <name evidence="3" type="ORF">COK98_31245</name>
</gene>
<dbReference type="GO" id="GO:0016758">
    <property type="term" value="F:hexosyltransferase activity"/>
    <property type="evidence" value="ECO:0007669"/>
    <property type="project" value="UniProtKB-ARBA"/>
</dbReference>
<dbReference type="Proteomes" id="UP000226257">
    <property type="component" value="Unassembled WGS sequence"/>
</dbReference>
<dbReference type="RefSeq" id="WP_098282646.1">
    <property type="nucleotide sequence ID" value="NZ_JAJERM010000009.1"/>
</dbReference>
<evidence type="ECO:0000313" key="4">
    <source>
        <dbReference type="Proteomes" id="UP000226257"/>
    </source>
</evidence>
<dbReference type="Gene3D" id="3.90.550.10">
    <property type="entry name" value="Spore Coat Polysaccharide Biosynthesis Protein SpsA, Chain A"/>
    <property type="match status" value="1"/>
</dbReference>
<dbReference type="PANTHER" id="PTHR22916:SF3">
    <property type="entry name" value="UDP-GLCNAC:BETAGAL BETA-1,3-N-ACETYLGLUCOSAMINYLTRANSFERASE-LIKE PROTEIN 1"/>
    <property type="match status" value="1"/>
</dbReference>
<sequence>MLVSIGLPVYNCEKTVLGTINSIISQTYENWELIIVDDGSSDTSLDVINSIKDARIKVYSDGENKGLPYRLNQIAKLAKGEYIARMDSDDLMHPERIAVQIKYLQENPNIDLIGSGAYIINEQEKVLGQRRKKDFKINPAEVLAKGLFIHPTVFGKTEWFRRNLYSEAYIRAEDHEMWVRTVKNSNFHILEAPLLFYRESAQVNLKNYKLSCKTDRKIFKEYGPDLVGRRKTNKLIISSYCKELIYTICCYMNKGHLLTKNRNVPLSPKEQERANGILEKIFA</sequence>
<protein>
    <submittedName>
        <fullName evidence="3">Glycosyl transferase family 2</fullName>
    </submittedName>
</protein>
<accession>A0A9X7G4V2</accession>
<evidence type="ECO:0000259" key="2">
    <source>
        <dbReference type="Pfam" id="PF00535"/>
    </source>
</evidence>
<comment type="caution">
    <text evidence="3">The sequence shown here is derived from an EMBL/GenBank/DDBJ whole genome shotgun (WGS) entry which is preliminary data.</text>
</comment>
<dbReference type="PANTHER" id="PTHR22916">
    <property type="entry name" value="GLYCOSYLTRANSFERASE"/>
    <property type="match status" value="1"/>
</dbReference>
<name>A0A9X7G4V2_BACCE</name>
<feature type="domain" description="Glycosyltransferase 2-like" evidence="2">
    <location>
        <begin position="4"/>
        <end position="154"/>
    </location>
</feature>
<dbReference type="Pfam" id="PF00535">
    <property type="entry name" value="Glycos_transf_2"/>
    <property type="match status" value="1"/>
</dbReference>
<dbReference type="AlphaFoldDB" id="A0A9X7G4V2"/>
<dbReference type="SUPFAM" id="SSF53448">
    <property type="entry name" value="Nucleotide-diphospho-sugar transferases"/>
    <property type="match status" value="1"/>
</dbReference>
<organism evidence="3 4">
    <name type="scientific">Bacillus cereus</name>
    <dbReference type="NCBI Taxonomy" id="1396"/>
    <lineage>
        <taxon>Bacteria</taxon>
        <taxon>Bacillati</taxon>
        <taxon>Bacillota</taxon>
        <taxon>Bacilli</taxon>
        <taxon>Bacillales</taxon>
        <taxon>Bacillaceae</taxon>
        <taxon>Bacillus</taxon>
        <taxon>Bacillus cereus group</taxon>
    </lineage>
</organism>
<evidence type="ECO:0000313" key="3">
    <source>
        <dbReference type="EMBL" id="PFV00501.1"/>
    </source>
</evidence>
<proteinExistence type="inferred from homology"/>
<keyword evidence="3" id="KW-0808">Transferase</keyword>
<dbReference type="EMBL" id="NVDQ01000062">
    <property type="protein sequence ID" value="PFV00501.1"/>
    <property type="molecule type" value="Genomic_DNA"/>
</dbReference>
<dbReference type="InterPro" id="IPR001173">
    <property type="entry name" value="Glyco_trans_2-like"/>
</dbReference>
<comment type="similarity">
    <text evidence="1">Belongs to the glycosyltransferase 2 family.</text>
</comment>
<evidence type="ECO:0000256" key="1">
    <source>
        <dbReference type="ARBA" id="ARBA00006739"/>
    </source>
</evidence>
<dbReference type="InterPro" id="IPR029044">
    <property type="entry name" value="Nucleotide-diphossugar_trans"/>
</dbReference>
<reference evidence="3 4" key="1">
    <citation type="submission" date="2017-09" db="EMBL/GenBank/DDBJ databases">
        <title>Large-scale bioinformatics analysis of Bacillus genomes uncovers conserved roles of natural products in bacterial physiology.</title>
        <authorList>
            <consortium name="Agbiome Team Llc"/>
            <person name="Bleich R.M."/>
            <person name="Grubbs K.J."/>
            <person name="Santa Maria K.C."/>
            <person name="Allen S.E."/>
            <person name="Farag S."/>
            <person name="Shank E.A."/>
            <person name="Bowers A."/>
        </authorList>
    </citation>
    <scope>NUCLEOTIDE SEQUENCE [LARGE SCALE GENOMIC DNA]</scope>
    <source>
        <strain evidence="3 4">AFS060282</strain>
    </source>
</reference>